<organism evidence="1 2">
    <name type="scientific">Paracoccus alkanivorans</name>
    <dbReference type="NCBI Taxonomy" id="2116655"/>
    <lineage>
        <taxon>Bacteria</taxon>
        <taxon>Pseudomonadati</taxon>
        <taxon>Pseudomonadota</taxon>
        <taxon>Alphaproteobacteria</taxon>
        <taxon>Rhodobacterales</taxon>
        <taxon>Paracoccaceae</taxon>
        <taxon>Paracoccus</taxon>
    </lineage>
</organism>
<evidence type="ECO:0000313" key="2">
    <source>
        <dbReference type="Proteomes" id="UP000273516"/>
    </source>
</evidence>
<dbReference type="Gene3D" id="3.40.50.150">
    <property type="entry name" value="Vaccinia Virus protein VP39"/>
    <property type="match status" value="1"/>
</dbReference>
<dbReference type="Proteomes" id="UP000273516">
    <property type="component" value="Unassembled WGS sequence"/>
</dbReference>
<protein>
    <recommendedName>
        <fullName evidence="3">Class I SAM-dependent methyltransferase</fullName>
    </recommendedName>
</protein>
<comment type="caution">
    <text evidence="1">The sequence shown here is derived from an EMBL/GenBank/DDBJ whole genome shotgun (WGS) entry which is preliminary data.</text>
</comment>
<sequence length="211" mass="23786">MQTGVRAVEADLSGPFWTEKVVKATNSMTAAPPVAMVSTTALHWLSPGDLAEFYGAAGELLQPSGIVMNGDHMRFDDRWPTLSTIARNMRQRVEREAVEKGEDDWAMWWERAARISGLAHLKAERDAFLASRAAKRDQRRGLPGGFSRRIPASRRVYRGRHRLADIGQLRHIRQAALFAGFPPISIIAFMQRQPDLDDRPQAERWTTCHSP</sequence>
<name>A0A3M0MJE9_9RHOB</name>
<gene>
    <name evidence="1" type="ORF">C9E81_00020</name>
</gene>
<dbReference type="InterPro" id="IPR029063">
    <property type="entry name" value="SAM-dependent_MTases_sf"/>
</dbReference>
<dbReference type="AlphaFoldDB" id="A0A3M0MJE9"/>
<keyword evidence="2" id="KW-1185">Reference proteome</keyword>
<evidence type="ECO:0008006" key="3">
    <source>
        <dbReference type="Google" id="ProtNLM"/>
    </source>
</evidence>
<accession>A0A3M0MJE9</accession>
<proteinExistence type="predicted"/>
<reference evidence="1 2" key="1">
    <citation type="submission" date="2018-07" db="EMBL/GenBank/DDBJ databases">
        <authorList>
            <person name="Zhang Y."/>
            <person name="Wang L."/>
            <person name="Ma S."/>
        </authorList>
    </citation>
    <scope>NUCLEOTIDE SEQUENCE [LARGE SCALE GENOMIC DNA]</scope>
    <source>
        <strain evidence="1 2">4-2</strain>
    </source>
</reference>
<evidence type="ECO:0000313" key="1">
    <source>
        <dbReference type="EMBL" id="RMC37193.1"/>
    </source>
</evidence>
<dbReference type="SUPFAM" id="SSF53335">
    <property type="entry name" value="S-adenosyl-L-methionine-dependent methyltransferases"/>
    <property type="match status" value="1"/>
</dbReference>
<dbReference type="EMBL" id="QOKZ01000001">
    <property type="protein sequence ID" value="RMC37193.1"/>
    <property type="molecule type" value="Genomic_DNA"/>
</dbReference>